<dbReference type="Pfam" id="PF13692">
    <property type="entry name" value="Glyco_trans_1_4"/>
    <property type="match status" value="1"/>
</dbReference>
<evidence type="ECO:0000313" key="2">
    <source>
        <dbReference type="EMBL" id="SFQ10998.1"/>
    </source>
</evidence>
<dbReference type="Pfam" id="PF13477">
    <property type="entry name" value="Glyco_trans_4_2"/>
    <property type="match status" value="1"/>
</dbReference>
<dbReference type="Gene3D" id="3.40.50.2000">
    <property type="entry name" value="Glycogen Phosphorylase B"/>
    <property type="match status" value="2"/>
</dbReference>
<dbReference type="EMBL" id="FOXM01000011">
    <property type="protein sequence ID" value="SFQ10998.1"/>
    <property type="molecule type" value="Genomic_DNA"/>
</dbReference>
<sequence length="375" mass="41340">MIFLLIASFPDSLLHFRGPLLDALLTRGLNVHVAAPDLPVGSSTRQQLEAKGLQVHDIPLRRTGMNPFADFTTLLHLQRLMRRIQPDHVLGYTIKPVIYGSLAALLARVPRRFALITGLGYAFQGQEDGGDSRGLLRSLVQRLYGAALHGTHKVFFQNPDDQALFRSLGILKPATLSFVVNGSGVDVGEYTVAPLPAAPRFLLIARLLGDKGVREYVEAARQVCARHPEAVFSLVGWIDENPDAIKQYELDAWVADGTVEYIGRLKDVRPAIADCRIYVLPSYREGTPRTVLEAMAMGRPIITTDAPGCRETVVDGDNGFLVPVKAVDELAAAMLRFIEEPELAARMGARSRQIAEEKYDVHRINAVMLKEMGIQ</sequence>
<dbReference type="CDD" id="cd03808">
    <property type="entry name" value="GT4_CapM-like"/>
    <property type="match status" value="1"/>
</dbReference>
<keyword evidence="2" id="KW-0808">Transferase</keyword>
<dbReference type="OrthoDB" id="9775208at2"/>
<evidence type="ECO:0000313" key="3">
    <source>
        <dbReference type="Proteomes" id="UP000243084"/>
    </source>
</evidence>
<dbReference type="GO" id="GO:0016757">
    <property type="term" value="F:glycosyltransferase activity"/>
    <property type="evidence" value="ECO:0007669"/>
    <property type="project" value="TreeGrafter"/>
</dbReference>
<dbReference type="SUPFAM" id="SSF53756">
    <property type="entry name" value="UDP-Glycosyltransferase/glycogen phosphorylase"/>
    <property type="match status" value="1"/>
</dbReference>
<keyword evidence="3" id="KW-1185">Reference proteome</keyword>
<reference evidence="3" key="1">
    <citation type="submission" date="2016-10" db="EMBL/GenBank/DDBJ databases">
        <authorList>
            <person name="Varghese N."/>
            <person name="Submissions S."/>
        </authorList>
    </citation>
    <scope>NUCLEOTIDE SEQUENCE [LARGE SCALE GENOMIC DNA]</scope>
    <source>
        <strain evidence="3">JCM 18195</strain>
    </source>
</reference>
<dbReference type="AlphaFoldDB" id="A0A1I5VTW4"/>
<name>A0A1I5VTW4_9GAMM</name>
<feature type="domain" description="Glycosyltransferase subfamily 4-like N-terminal" evidence="1">
    <location>
        <begin position="20"/>
        <end position="158"/>
    </location>
</feature>
<dbReference type="PANTHER" id="PTHR12526">
    <property type="entry name" value="GLYCOSYLTRANSFERASE"/>
    <property type="match status" value="1"/>
</dbReference>
<dbReference type="InterPro" id="IPR028098">
    <property type="entry name" value="Glyco_trans_4-like_N"/>
</dbReference>
<dbReference type="RefSeq" id="WP_092432724.1">
    <property type="nucleotide sequence ID" value="NZ_FOXM01000011.1"/>
</dbReference>
<gene>
    <name evidence="2" type="ORF">SAMN05216229_111146</name>
</gene>
<proteinExistence type="predicted"/>
<accession>A0A1I5VTW4</accession>
<protein>
    <submittedName>
        <fullName evidence="2">Glycosyltransferase involved in cell wall bisynthesis</fullName>
    </submittedName>
</protein>
<evidence type="ECO:0000259" key="1">
    <source>
        <dbReference type="Pfam" id="PF13477"/>
    </source>
</evidence>
<dbReference type="PANTHER" id="PTHR12526:SF638">
    <property type="entry name" value="SPORE COAT PROTEIN SA"/>
    <property type="match status" value="1"/>
</dbReference>
<organism evidence="2 3">
    <name type="scientific">Geopseudomonas sagittaria</name>
    <dbReference type="NCBI Taxonomy" id="1135990"/>
    <lineage>
        <taxon>Bacteria</taxon>
        <taxon>Pseudomonadati</taxon>
        <taxon>Pseudomonadota</taxon>
        <taxon>Gammaproteobacteria</taxon>
        <taxon>Pseudomonadales</taxon>
        <taxon>Pseudomonadaceae</taxon>
        <taxon>Geopseudomonas</taxon>
    </lineage>
</organism>
<dbReference type="Proteomes" id="UP000243084">
    <property type="component" value="Unassembled WGS sequence"/>
</dbReference>